<gene>
    <name evidence="3" type="ORF">SAMN02745723_108143</name>
</gene>
<reference evidence="3 4" key="1">
    <citation type="submission" date="2016-10" db="EMBL/GenBank/DDBJ databases">
        <authorList>
            <person name="Varghese N."/>
            <person name="Submissions S."/>
        </authorList>
    </citation>
    <scope>NUCLEOTIDE SEQUENCE [LARGE SCALE GENOMIC DNA]</scope>
    <source>
        <strain evidence="3 4">DSM 5563</strain>
    </source>
</reference>
<feature type="signal peptide" evidence="2">
    <location>
        <begin position="1"/>
        <end position="26"/>
    </location>
</feature>
<evidence type="ECO:0000313" key="4">
    <source>
        <dbReference type="Proteomes" id="UP000226420"/>
    </source>
</evidence>
<name>A0AAJ4WC33_9GAMM</name>
<evidence type="ECO:0000256" key="2">
    <source>
        <dbReference type="SAM" id="SignalP"/>
    </source>
</evidence>
<dbReference type="EMBL" id="FOLW01000008">
    <property type="protein sequence ID" value="SFD13917.1"/>
    <property type="molecule type" value="Genomic_DNA"/>
</dbReference>
<dbReference type="InterPro" id="IPR009468">
    <property type="entry name" value="DUF1090"/>
</dbReference>
<feature type="coiled-coil region" evidence="1">
    <location>
        <begin position="27"/>
        <end position="144"/>
    </location>
</feature>
<dbReference type="RefSeq" id="WP_175474941.1">
    <property type="nucleotide sequence ID" value="NZ_FOLW01000008.1"/>
</dbReference>
<dbReference type="Proteomes" id="UP000226420">
    <property type="component" value="Unassembled WGS sequence"/>
</dbReference>
<organism evidence="3 4">
    <name type="scientific">Pragia fontium DSM 5563 = ATCC 49100</name>
    <dbReference type="NCBI Taxonomy" id="1122977"/>
    <lineage>
        <taxon>Bacteria</taxon>
        <taxon>Pseudomonadati</taxon>
        <taxon>Pseudomonadota</taxon>
        <taxon>Gammaproteobacteria</taxon>
        <taxon>Enterobacterales</taxon>
        <taxon>Budviciaceae</taxon>
        <taxon>Pragia</taxon>
    </lineage>
</organism>
<keyword evidence="1" id="KW-0175">Coiled coil</keyword>
<proteinExistence type="predicted"/>
<evidence type="ECO:0008006" key="5">
    <source>
        <dbReference type="Google" id="ProtNLM"/>
    </source>
</evidence>
<evidence type="ECO:0000256" key="1">
    <source>
        <dbReference type="SAM" id="Coils"/>
    </source>
</evidence>
<dbReference type="AlphaFoldDB" id="A0AAJ4WC33"/>
<accession>A0AAJ4WC33</accession>
<dbReference type="Pfam" id="PF06476">
    <property type="entry name" value="DUF1090"/>
    <property type="match status" value="1"/>
</dbReference>
<evidence type="ECO:0000313" key="3">
    <source>
        <dbReference type="EMBL" id="SFD13917.1"/>
    </source>
</evidence>
<comment type="caution">
    <text evidence="3">The sequence shown here is derived from an EMBL/GenBank/DDBJ whole genome shotgun (WGS) entry which is preliminary data.</text>
</comment>
<feature type="chain" id="PRO_5042556090" description="DUF1090 domain-containing protein" evidence="2">
    <location>
        <begin position="27"/>
        <end position="150"/>
    </location>
</feature>
<keyword evidence="2" id="KW-0732">Signal</keyword>
<sequence length="150" mass="16348">MKSIKKLSLIPLVLALTAGYSTMASAYENCNAKRAALENQIRIAQQYGNINKVNSLKRALANVNAYCVDNNNSGNVTQSLEKKVQKLEEKLADKKSDVAEVKADLNKAKAKGDAKKVAKYQAKLAEKQAEVQAVQQELKAARAELAASKR</sequence>
<protein>
    <recommendedName>
        <fullName evidence="5">DUF1090 domain-containing protein</fullName>
    </recommendedName>
</protein>